<proteinExistence type="predicted"/>
<evidence type="ECO:0000259" key="1">
    <source>
        <dbReference type="SMART" id="SM00491"/>
    </source>
</evidence>
<gene>
    <name evidence="2" type="ORF">EVAR_51228_1</name>
</gene>
<dbReference type="STRING" id="151549.A0A4C1ZDS8"/>
<dbReference type="OrthoDB" id="267079at2759"/>
<dbReference type="InterPro" id="IPR027417">
    <property type="entry name" value="P-loop_NTPase"/>
</dbReference>
<accession>A0A4C1ZDS8</accession>
<dbReference type="CDD" id="cd18788">
    <property type="entry name" value="SF2_C_XPD"/>
    <property type="match status" value="1"/>
</dbReference>
<dbReference type="GO" id="GO:0006139">
    <property type="term" value="P:nucleobase-containing compound metabolic process"/>
    <property type="evidence" value="ECO:0007669"/>
    <property type="project" value="InterPro"/>
</dbReference>
<dbReference type="Gene3D" id="3.40.50.300">
    <property type="entry name" value="P-loop containing nucleotide triphosphate hydrolases"/>
    <property type="match status" value="1"/>
</dbReference>
<dbReference type="SMART" id="SM00491">
    <property type="entry name" value="HELICc2"/>
    <property type="match status" value="1"/>
</dbReference>
<dbReference type="GO" id="GO:0003678">
    <property type="term" value="F:DNA helicase activity"/>
    <property type="evidence" value="ECO:0007669"/>
    <property type="project" value="InterPro"/>
</dbReference>
<dbReference type="PANTHER" id="PTHR11472:SF41">
    <property type="entry name" value="ATP-DEPENDENT DNA HELICASE DDX11-RELATED"/>
    <property type="match status" value="1"/>
</dbReference>
<dbReference type="PANTHER" id="PTHR11472">
    <property type="entry name" value="DNA REPAIR DEAD HELICASE RAD3/XP-D SUBFAMILY MEMBER"/>
    <property type="match status" value="1"/>
</dbReference>
<evidence type="ECO:0000313" key="3">
    <source>
        <dbReference type="Proteomes" id="UP000299102"/>
    </source>
</evidence>
<feature type="domain" description="ATP-dependent helicase C-terminal" evidence="1">
    <location>
        <begin position="374"/>
        <end position="517"/>
    </location>
</feature>
<dbReference type="Pfam" id="PF13307">
    <property type="entry name" value="Helicase_C_2"/>
    <property type="match status" value="1"/>
</dbReference>
<dbReference type="GO" id="GO:0003676">
    <property type="term" value="F:nucleic acid binding"/>
    <property type="evidence" value="ECO:0007669"/>
    <property type="project" value="InterPro"/>
</dbReference>
<dbReference type="EMBL" id="BGZK01001716">
    <property type="protein sequence ID" value="GBP85109.1"/>
    <property type="molecule type" value="Genomic_DNA"/>
</dbReference>
<dbReference type="GO" id="GO:0005634">
    <property type="term" value="C:nucleus"/>
    <property type="evidence" value="ECO:0007669"/>
    <property type="project" value="TreeGrafter"/>
</dbReference>
<dbReference type="InterPro" id="IPR013020">
    <property type="entry name" value="Rad3/Chl1-like"/>
</dbReference>
<protein>
    <recommendedName>
        <fullName evidence="1">ATP-dependent helicase C-terminal domain-containing protein</fullName>
    </recommendedName>
</protein>
<dbReference type="InterPro" id="IPR006555">
    <property type="entry name" value="ATP-dep_Helicase_C"/>
</dbReference>
<dbReference type="AlphaFoldDB" id="A0A4C1ZDS8"/>
<reference evidence="2 3" key="1">
    <citation type="journal article" date="2019" name="Commun. Biol.">
        <title>The bagworm genome reveals a unique fibroin gene that provides high tensile strength.</title>
        <authorList>
            <person name="Kono N."/>
            <person name="Nakamura H."/>
            <person name="Ohtoshi R."/>
            <person name="Tomita M."/>
            <person name="Numata K."/>
            <person name="Arakawa K."/>
        </authorList>
    </citation>
    <scope>NUCLEOTIDE SEQUENCE [LARGE SCALE GENOMIC DNA]</scope>
</reference>
<organism evidence="2 3">
    <name type="scientific">Eumeta variegata</name>
    <name type="common">Bagworm moth</name>
    <name type="synonym">Eumeta japonica</name>
    <dbReference type="NCBI Taxonomy" id="151549"/>
    <lineage>
        <taxon>Eukaryota</taxon>
        <taxon>Metazoa</taxon>
        <taxon>Ecdysozoa</taxon>
        <taxon>Arthropoda</taxon>
        <taxon>Hexapoda</taxon>
        <taxon>Insecta</taxon>
        <taxon>Pterygota</taxon>
        <taxon>Neoptera</taxon>
        <taxon>Endopterygota</taxon>
        <taxon>Lepidoptera</taxon>
        <taxon>Glossata</taxon>
        <taxon>Ditrysia</taxon>
        <taxon>Tineoidea</taxon>
        <taxon>Psychidae</taxon>
        <taxon>Oiketicinae</taxon>
        <taxon>Eumeta</taxon>
    </lineage>
</organism>
<dbReference type="GO" id="GO:0034085">
    <property type="term" value="P:establishment of sister chromatid cohesion"/>
    <property type="evidence" value="ECO:0007669"/>
    <property type="project" value="TreeGrafter"/>
</dbReference>
<name>A0A4C1ZDS8_EUMVA</name>
<comment type="caution">
    <text evidence="2">The sequence shown here is derived from an EMBL/GenBank/DDBJ whole genome shotgun (WGS) entry which is preliminary data.</text>
</comment>
<dbReference type="GO" id="GO:0016818">
    <property type="term" value="F:hydrolase activity, acting on acid anhydrides, in phosphorus-containing anhydrides"/>
    <property type="evidence" value="ECO:0007669"/>
    <property type="project" value="InterPro"/>
</dbReference>
<dbReference type="Proteomes" id="UP000299102">
    <property type="component" value="Unassembled WGS sequence"/>
</dbReference>
<sequence length="549" mass="60867">MAGNIHYIKSMDSNVGGVVNQVVLMSHAGLVGGAARAGRGVRLRGHVLVVDEAHALVPALQRAHAAPLPRTHLHILLIALRRYTRHYATRLASRHLLCLNQIIFIVGRLLGLFEQTPMASKKHEETEIYILEDFVIKAEIDHLNLRQLVEFCKKRKLAPILHGFSLRYNISESAEQTKANTEINRNPLQTFLSSISMENPKESITENIGKVPASDECSRKEGFDCVDISAGGALYALLEFLERLCERSAMGRVLVACGPPQGAHLKYLLLDPTRPFLDLVHQCRSVIVAGGTMEPMSEFEGLLGARDLTLLRCDHVVPDDHVLGICLSEGPSGMPLCFSYENRNSKRSLDEISCILKNLSSVVPEGIVCFLPSYVYEQTLYTHMENNKIIHSIAKKKKIFREPKLATGVDKILVEYSAAAAHGALLLSVVGGKLSEGLNFSDELGRCVLVVGMPYPNIKSVELQEKMNYLNRTCGGNAGNVYYENLCMKAVNQCIGRAVRHARDYACVVLADGRYSRGGTRAALPAYIQKRSDIRRPHATPRLRHELEF</sequence>
<dbReference type="GO" id="GO:0005524">
    <property type="term" value="F:ATP binding"/>
    <property type="evidence" value="ECO:0007669"/>
    <property type="project" value="InterPro"/>
</dbReference>
<dbReference type="NCBIfam" id="TIGR00604">
    <property type="entry name" value="rad3"/>
    <property type="match status" value="1"/>
</dbReference>
<keyword evidence="3" id="KW-1185">Reference proteome</keyword>
<evidence type="ECO:0000313" key="2">
    <source>
        <dbReference type="EMBL" id="GBP85109.1"/>
    </source>
</evidence>
<dbReference type="InterPro" id="IPR045028">
    <property type="entry name" value="DinG/Rad3-like"/>
</dbReference>